<dbReference type="Proteomes" id="UP000606008">
    <property type="component" value="Unassembled WGS sequence"/>
</dbReference>
<name>A0ABX0QGP6_9BACT</name>
<proteinExistence type="predicted"/>
<evidence type="ECO:0000313" key="2">
    <source>
        <dbReference type="EMBL" id="NID11341.1"/>
    </source>
</evidence>
<accession>A0ABX0QGP6</accession>
<reference evidence="2" key="1">
    <citation type="submission" date="2024-05" db="EMBL/GenBank/DDBJ databases">
        <authorList>
            <person name="Jung D.-H."/>
        </authorList>
    </citation>
    <scope>NUCLEOTIDE SEQUENCE</scope>
    <source>
        <strain evidence="2">JA-25</strain>
    </source>
</reference>
<feature type="compositionally biased region" description="Polar residues" evidence="1">
    <location>
        <begin position="29"/>
        <end position="41"/>
    </location>
</feature>
<organism evidence="2 3">
    <name type="scientific">Fibrivirga algicola</name>
    <dbReference type="NCBI Taxonomy" id="2950420"/>
    <lineage>
        <taxon>Bacteria</taxon>
        <taxon>Pseudomonadati</taxon>
        <taxon>Bacteroidota</taxon>
        <taxon>Cytophagia</taxon>
        <taxon>Cytophagales</taxon>
        <taxon>Spirosomataceae</taxon>
        <taxon>Fibrivirga</taxon>
    </lineage>
</organism>
<protein>
    <submittedName>
        <fullName evidence="2">Uncharacterized protein</fullName>
    </submittedName>
</protein>
<dbReference type="RefSeq" id="WP_166692393.1">
    <property type="nucleotide sequence ID" value="NZ_WAEL01000005.1"/>
</dbReference>
<evidence type="ECO:0000313" key="3">
    <source>
        <dbReference type="Proteomes" id="UP000606008"/>
    </source>
</evidence>
<gene>
    <name evidence="2" type="ORF">F7231_14290</name>
</gene>
<dbReference type="EMBL" id="WAEL01000005">
    <property type="protein sequence ID" value="NID11341.1"/>
    <property type="molecule type" value="Genomic_DNA"/>
</dbReference>
<feature type="region of interest" description="Disordered" evidence="1">
    <location>
        <begin position="21"/>
        <end position="46"/>
    </location>
</feature>
<keyword evidence="3" id="KW-1185">Reference proteome</keyword>
<evidence type="ECO:0000256" key="1">
    <source>
        <dbReference type="SAM" id="MobiDB-lite"/>
    </source>
</evidence>
<sequence length="59" mass="6196">MVVVSETTYVTKYRTELPTGVARDRTGTFPATSNVPGSPDTTVGHPVCVTATTVRPESG</sequence>
<comment type="caution">
    <text evidence="2">The sequence shown here is derived from an EMBL/GenBank/DDBJ whole genome shotgun (WGS) entry which is preliminary data.</text>
</comment>